<gene>
    <name evidence="6" type="ORF">B0H67DRAFT_487157</name>
</gene>
<dbReference type="EMBL" id="JAUKUA010000003">
    <property type="protein sequence ID" value="KAK0720688.1"/>
    <property type="molecule type" value="Genomic_DNA"/>
</dbReference>
<comment type="caution">
    <text evidence="6">The sequence shown here is derived from an EMBL/GenBank/DDBJ whole genome shotgun (WGS) entry which is preliminary data.</text>
</comment>
<feature type="region of interest" description="Disordered" evidence="4">
    <location>
        <begin position="450"/>
        <end position="474"/>
    </location>
</feature>
<feature type="compositionally biased region" description="Acidic residues" evidence="4">
    <location>
        <begin position="1025"/>
        <end position="1034"/>
    </location>
</feature>
<dbReference type="GO" id="GO:0005634">
    <property type="term" value="C:nucleus"/>
    <property type="evidence" value="ECO:0007669"/>
    <property type="project" value="UniProtKB-SubCell"/>
</dbReference>
<organism evidence="6 7">
    <name type="scientific">Lasiosphaeris hirsuta</name>
    <dbReference type="NCBI Taxonomy" id="260670"/>
    <lineage>
        <taxon>Eukaryota</taxon>
        <taxon>Fungi</taxon>
        <taxon>Dikarya</taxon>
        <taxon>Ascomycota</taxon>
        <taxon>Pezizomycotina</taxon>
        <taxon>Sordariomycetes</taxon>
        <taxon>Sordariomycetidae</taxon>
        <taxon>Sordariales</taxon>
        <taxon>Lasiosphaeriaceae</taxon>
        <taxon>Lasiosphaeris</taxon>
    </lineage>
</organism>
<accession>A0AA40ARJ7</accession>
<evidence type="ECO:0000259" key="5">
    <source>
        <dbReference type="Pfam" id="PF09444"/>
    </source>
</evidence>
<evidence type="ECO:0000313" key="7">
    <source>
        <dbReference type="Proteomes" id="UP001172102"/>
    </source>
</evidence>
<reference evidence="6" key="1">
    <citation type="submission" date="2023-06" db="EMBL/GenBank/DDBJ databases">
        <title>Genome-scale phylogeny and comparative genomics of the fungal order Sordariales.</title>
        <authorList>
            <consortium name="Lawrence Berkeley National Laboratory"/>
            <person name="Hensen N."/>
            <person name="Bonometti L."/>
            <person name="Westerberg I."/>
            <person name="Brannstrom I.O."/>
            <person name="Guillou S."/>
            <person name="Cros-Aarteil S."/>
            <person name="Calhoun S."/>
            <person name="Haridas S."/>
            <person name="Kuo A."/>
            <person name="Mondo S."/>
            <person name="Pangilinan J."/>
            <person name="Riley R."/>
            <person name="Labutti K."/>
            <person name="Andreopoulos B."/>
            <person name="Lipzen A."/>
            <person name="Chen C."/>
            <person name="Yanf M."/>
            <person name="Daum C."/>
            <person name="Ng V."/>
            <person name="Clum A."/>
            <person name="Steindorff A."/>
            <person name="Ohm R."/>
            <person name="Martin F."/>
            <person name="Silar P."/>
            <person name="Natvig D."/>
            <person name="Lalanne C."/>
            <person name="Gautier V."/>
            <person name="Ament-Velasquez S.L."/>
            <person name="Kruys A."/>
            <person name="Hutchinson M.I."/>
            <person name="Powell A.J."/>
            <person name="Barry K."/>
            <person name="Miller A.N."/>
            <person name="Grigoriev I.V."/>
            <person name="Debuchy R."/>
            <person name="Gladieux P."/>
            <person name="Thoren M.H."/>
            <person name="Johannesson H."/>
        </authorList>
    </citation>
    <scope>NUCLEOTIDE SEQUENCE</scope>
    <source>
        <strain evidence="6">SMH4607-1</strain>
    </source>
</reference>
<evidence type="ECO:0000256" key="1">
    <source>
        <dbReference type="ARBA" id="ARBA00004123"/>
    </source>
</evidence>
<feature type="compositionally biased region" description="Basic and acidic residues" evidence="4">
    <location>
        <begin position="922"/>
        <end position="941"/>
    </location>
</feature>
<dbReference type="Proteomes" id="UP001172102">
    <property type="component" value="Unassembled WGS sequence"/>
</dbReference>
<feature type="compositionally biased region" description="Polar residues" evidence="4">
    <location>
        <begin position="99"/>
        <end position="120"/>
    </location>
</feature>
<feature type="compositionally biased region" description="Acidic residues" evidence="4">
    <location>
        <begin position="621"/>
        <end position="632"/>
    </location>
</feature>
<protein>
    <submittedName>
        <fullName evidence="6">MRC1-like domain-containing protein</fullName>
    </submittedName>
</protein>
<feature type="region of interest" description="Disordered" evidence="4">
    <location>
        <begin position="847"/>
        <end position="897"/>
    </location>
</feature>
<keyword evidence="2" id="KW-0597">Phosphoprotein</keyword>
<feature type="compositionally biased region" description="Acidic residues" evidence="4">
    <location>
        <begin position="563"/>
        <end position="612"/>
    </location>
</feature>
<dbReference type="Pfam" id="PF09444">
    <property type="entry name" value="MRC1"/>
    <property type="match status" value="1"/>
</dbReference>
<evidence type="ECO:0000256" key="4">
    <source>
        <dbReference type="SAM" id="MobiDB-lite"/>
    </source>
</evidence>
<feature type="compositionally biased region" description="Polar residues" evidence="4">
    <location>
        <begin position="1"/>
        <end position="26"/>
    </location>
</feature>
<keyword evidence="7" id="KW-1185">Reference proteome</keyword>
<feature type="compositionally biased region" description="Low complexity" evidence="4">
    <location>
        <begin position="1179"/>
        <end position="1193"/>
    </location>
</feature>
<feature type="compositionally biased region" description="Acidic residues" evidence="4">
    <location>
        <begin position="942"/>
        <end position="952"/>
    </location>
</feature>
<feature type="compositionally biased region" description="Acidic residues" evidence="4">
    <location>
        <begin position="1163"/>
        <end position="1172"/>
    </location>
</feature>
<feature type="compositionally biased region" description="Low complexity" evidence="4">
    <location>
        <begin position="27"/>
        <end position="36"/>
    </location>
</feature>
<dbReference type="GO" id="GO:0033314">
    <property type="term" value="P:mitotic DNA replication checkpoint signaling"/>
    <property type="evidence" value="ECO:0007669"/>
    <property type="project" value="TreeGrafter"/>
</dbReference>
<feature type="compositionally biased region" description="Basic and acidic residues" evidence="4">
    <location>
        <begin position="169"/>
        <end position="194"/>
    </location>
</feature>
<feature type="domain" description="DNA replication checkpoint mediator MRC1" evidence="5">
    <location>
        <begin position="933"/>
        <end position="1074"/>
    </location>
</feature>
<keyword evidence="3" id="KW-0539">Nucleus</keyword>
<feature type="region of interest" description="Disordered" evidence="4">
    <location>
        <begin position="1021"/>
        <end position="1042"/>
    </location>
</feature>
<dbReference type="PANTHER" id="PTHR14396:SF10">
    <property type="entry name" value="CLASPIN"/>
    <property type="match status" value="1"/>
</dbReference>
<dbReference type="InterPro" id="IPR018564">
    <property type="entry name" value="Repl_chkpnt_MRC1_dom"/>
</dbReference>
<evidence type="ECO:0000256" key="3">
    <source>
        <dbReference type="ARBA" id="ARBA00023242"/>
    </source>
</evidence>
<feature type="region of interest" description="Disordered" evidence="4">
    <location>
        <begin position="1081"/>
        <end position="1210"/>
    </location>
</feature>
<dbReference type="PANTHER" id="PTHR14396">
    <property type="entry name" value="CLASPIN"/>
    <property type="match status" value="1"/>
</dbReference>
<evidence type="ECO:0000256" key="2">
    <source>
        <dbReference type="ARBA" id="ARBA00022553"/>
    </source>
</evidence>
<feature type="region of interest" description="Disordered" evidence="4">
    <location>
        <begin position="278"/>
        <end position="413"/>
    </location>
</feature>
<feature type="compositionally biased region" description="Polar residues" evidence="4">
    <location>
        <begin position="56"/>
        <end position="66"/>
    </location>
</feature>
<feature type="region of interest" description="Disordered" evidence="4">
    <location>
        <begin position="1"/>
        <end position="259"/>
    </location>
</feature>
<feature type="region of interest" description="Disordered" evidence="4">
    <location>
        <begin position="1264"/>
        <end position="1284"/>
    </location>
</feature>
<name>A0AA40ARJ7_9PEZI</name>
<feature type="compositionally biased region" description="Basic and acidic residues" evidence="4">
    <location>
        <begin position="237"/>
        <end position="248"/>
    </location>
</feature>
<proteinExistence type="predicted"/>
<feature type="region of interest" description="Disordered" evidence="4">
    <location>
        <begin position="537"/>
        <end position="702"/>
    </location>
</feature>
<dbReference type="GO" id="GO:0007095">
    <property type="term" value="P:mitotic G2 DNA damage checkpoint signaling"/>
    <property type="evidence" value="ECO:0007669"/>
    <property type="project" value="TreeGrafter"/>
</dbReference>
<feature type="compositionally biased region" description="Basic and acidic residues" evidence="4">
    <location>
        <begin position="969"/>
        <end position="988"/>
    </location>
</feature>
<feature type="compositionally biased region" description="Acidic residues" evidence="4">
    <location>
        <begin position="883"/>
        <end position="897"/>
    </location>
</feature>
<feature type="compositionally biased region" description="Acidic residues" evidence="4">
    <location>
        <begin position="201"/>
        <end position="217"/>
    </location>
</feature>
<dbReference type="GO" id="GO:0010997">
    <property type="term" value="F:anaphase-promoting complex binding"/>
    <property type="evidence" value="ECO:0007669"/>
    <property type="project" value="TreeGrafter"/>
</dbReference>
<comment type="subcellular location">
    <subcellularLocation>
        <location evidence="1">Nucleus</location>
    </subcellularLocation>
</comment>
<feature type="region of interest" description="Disordered" evidence="4">
    <location>
        <begin position="922"/>
        <end position="988"/>
    </location>
</feature>
<feature type="compositionally biased region" description="Acidic residues" evidence="4">
    <location>
        <begin position="959"/>
        <end position="968"/>
    </location>
</feature>
<sequence length="1349" mass="146957">MSSPRSSPTAGRVSRSASPATTQPPVTQQSDATSESSSEDDAILRPRGRLAARMQPATTERPQSGSETERGTQDSPNEDNNNENIVMTTRPRKLKQRQRSSTPEPKSQQSNASPRPNSVEQPVPDSPGLFVSPAKPHSPSARSAIAESDDEDDDIPSLTSLAKNPRFKALLEKKRRERKAREAEEARKKAERLAAQKQPALEDDTVDEDEDDNITDDEGGRKLTQEAARPMRKASKKAMEEMSRETQRLTRSLQLAHEAKVRKKINKSALFERFNFKPEGVVEASEPPPSSLPTTPGSAAQQTDAELRDGETPPSSPPAVEKNAPGPSATTAPLGSVAEQDSDGELPTLEASLEASVAPKKLDKGKGKATAADFEAEERAQGSTQRIKRNVRVKLSPQASHASINLDDDDDDLQIQPARKSKLDAIFDRIPVNQAQESRSMHILRRLAHIDDPEKMSTAPPGGHKNPKQKQAQPVISVGELQANLMQRAREQAKLERDRHLEMLRSKGVHVQTVEEREQELAEVEDIVARARKEAEEIMDREREAAKEDRKARKAAGEHDPLEWDDSDEGTEDEYQDDAEDGEIADLELSGSEDEDAAGGDDEDVDTGDEGAEPAAILFDELAESADESEGGDVEKPAVEQDSDEYVVTSTNQARRRPRKHVTILSDDEDEDAQRVVEATPRPKSSFPKSPMAPNTASPHVPTSVLRSATKTFIPGLAVAGPAGLGLTQIFAGTMDDSQTGSAPSIGTPSQPMPTFDIDAFPDSNFSQTCGEASEDMIMDSQPTVKTQDPESQRIHLQFSQGLDLLPDTQASELEPTQDGGFQNFSPLAQRFVELPASTVETVELHDSQADDDAQSPLVRRTGKLRRRADLATAPSLAPPSECEGEDGDPMEGLETDEFGFGVTTSTASAFKVLKEAAAKEKKTKAAEAFDKKKSKAREMVEDQAEESEDEYAGIGGVDGEDDSDEDDQSVKEMIDDETKNNEGDERKLAAFYADRERASDEKQVEKLFHDITTGMLRRKRNGDWDELDEDDDGGSARRRLKRRQFAKMQRALFADERISKVAENPRNQAFLKTIEDVGSDDDMDFIFAPPPPVPGLESQSSVASDKSETLPTIPDSQPQTNPRRTKDGKRPSNIGDIRESLSNLFDEPLNSSSVIPATEIGSDSDGDGEDNQDAHPQTSRSPSRSNSTSSSNKENRNPRRRRAAIVDRISLKRNSSSALSAASRLAFAAPTTGTNTLTSNREGSFKVPALLRRATTNSLISTSSTASGISSTGVTTGTSRGASTNSVDAAIKIKKPAGKQSGINYFARENERRAAVAESDRRREARKWKDAEGRSKVVGGLFGGGKFE</sequence>
<feature type="compositionally biased region" description="Basic and acidic residues" evidence="4">
    <location>
        <begin position="537"/>
        <end position="562"/>
    </location>
</feature>
<evidence type="ECO:0000313" key="6">
    <source>
        <dbReference type="EMBL" id="KAK0720688.1"/>
    </source>
</evidence>
<dbReference type="InterPro" id="IPR024146">
    <property type="entry name" value="Claspin"/>
</dbReference>